<protein>
    <submittedName>
        <fullName evidence="1">Uncharacterized protein</fullName>
    </submittedName>
</protein>
<name>A0A2G8IY07_BACPU</name>
<gene>
    <name evidence="1" type="ORF">CTV99_03420</name>
</gene>
<evidence type="ECO:0000313" key="2">
    <source>
        <dbReference type="Proteomes" id="UP000230768"/>
    </source>
</evidence>
<comment type="caution">
    <text evidence="1">The sequence shown here is derived from an EMBL/GenBank/DDBJ whole genome shotgun (WGS) entry which is preliminary data.</text>
</comment>
<sequence>MNENKEFQIDLIGETIMRNSEGVYASKSPEIDVEIVVDQDYVIDALVRNNQMQKNLLQRRFDTWMSAKREATQKHEAIQENLNSWEKYHDDTALRYDFQAREVRELAFLIGFDLKTEGE</sequence>
<dbReference type="AlphaFoldDB" id="A0A2G8IY07"/>
<organism evidence="1 2">
    <name type="scientific">Bacillus pumilus</name>
    <name type="common">Bacillus mesentericus</name>
    <dbReference type="NCBI Taxonomy" id="1408"/>
    <lineage>
        <taxon>Bacteria</taxon>
        <taxon>Bacillati</taxon>
        <taxon>Bacillota</taxon>
        <taxon>Bacilli</taxon>
        <taxon>Bacillales</taxon>
        <taxon>Bacillaceae</taxon>
        <taxon>Bacillus</taxon>
    </lineage>
</organism>
<dbReference type="EMBL" id="PEKP01000004">
    <property type="protein sequence ID" value="PIK28378.1"/>
    <property type="molecule type" value="Genomic_DNA"/>
</dbReference>
<accession>A0A2G8IY07</accession>
<dbReference type="Proteomes" id="UP000230768">
    <property type="component" value="Unassembled WGS sequence"/>
</dbReference>
<dbReference type="RefSeq" id="WP_099726283.1">
    <property type="nucleotide sequence ID" value="NZ_PEKP01000004.1"/>
</dbReference>
<proteinExistence type="predicted"/>
<reference evidence="1 2" key="1">
    <citation type="submission" date="2017-11" db="EMBL/GenBank/DDBJ databases">
        <title>Draft genome sequence of Bacillus pumilus 51_5il from lake Gorkoye (Russia: Novosibirsk region).</title>
        <authorList>
            <person name="Shipova A.A."/>
            <person name="Rozanov A.S."/>
            <person name="Bryanskaya A.V."/>
            <person name="Peltek S.E."/>
        </authorList>
    </citation>
    <scope>NUCLEOTIDE SEQUENCE [LARGE SCALE GENOMIC DNA]</scope>
    <source>
        <strain evidence="1 2">51_5il</strain>
    </source>
</reference>
<evidence type="ECO:0000313" key="1">
    <source>
        <dbReference type="EMBL" id="PIK28378.1"/>
    </source>
</evidence>